<sequence>MTHPIKHEVQKQRFTTTVDDHLCVLEYELTDSSMTITHTRVPEAVGGKGIAASLTQVALDTARSNKWRVVPRCSYAAVYIKRHPEYVDLTT</sequence>
<dbReference type="Gene3D" id="3.40.630.30">
    <property type="match status" value="1"/>
</dbReference>
<dbReference type="PANTHER" id="PTHR31435:SF9">
    <property type="entry name" value="PROTEIN NATD1"/>
    <property type="match status" value="1"/>
</dbReference>
<dbReference type="PROSITE" id="PS51729">
    <property type="entry name" value="GNAT_YJDJ"/>
    <property type="match status" value="1"/>
</dbReference>
<organism evidence="2 3">
    <name type="scientific">Orrella daihaiensis</name>
    <dbReference type="NCBI Taxonomy" id="2782176"/>
    <lineage>
        <taxon>Bacteria</taxon>
        <taxon>Pseudomonadati</taxon>
        <taxon>Pseudomonadota</taxon>
        <taxon>Betaproteobacteria</taxon>
        <taxon>Burkholderiales</taxon>
        <taxon>Alcaligenaceae</taxon>
        <taxon>Orrella</taxon>
    </lineage>
</organism>
<evidence type="ECO:0000259" key="1">
    <source>
        <dbReference type="PROSITE" id="PS51729"/>
    </source>
</evidence>
<dbReference type="PANTHER" id="PTHR31435">
    <property type="entry name" value="PROTEIN NATD1"/>
    <property type="match status" value="1"/>
</dbReference>
<dbReference type="Pfam" id="PF14542">
    <property type="entry name" value="Acetyltransf_CG"/>
    <property type="match status" value="1"/>
</dbReference>
<dbReference type="InterPro" id="IPR016181">
    <property type="entry name" value="Acyl_CoA_acyltransferase"/>
</dbReference>
<dbReference type="EMBL" id="CP063982">
    <property type="protein sequence ID" value="UOD49658.1"/>
    <property type="molecule type" value="Genomic_DNA"/>
</dbReference>
<evidence type="ECO:0000313" key="3">
    <source>
        <dbReference type="Proteomes" id="UP000831607"/>
    </source>
</evidence>
<gene>
    <name evidence="2" type="ORF">DHf2319_09300</name>
</gene>
<proteinExistence type="predicted"/>
<dbReference type="InterPro" id="IPR045057">
    <property type="entry name" value="Gcn5-rel_NAT"/>
</dbReference>
<dbReference type="Proteomes" id="UP000831607">
    <property type="component" value="Chromosome"/>
</dbReference>
<accession>A0ABY4AHU9</accession>
<feature type="domain" description="N-acetyltransferase" evidence="1">
    <location>
        <begin position="6"/>
        <end position="91"/>
    </location>
</feature>
<name>A0ABY4AHU9_9BURK</name>
<dbReference type="SUPFAM" id="SSF55729">
    <property type="entry name" value="Acyl-CoA N-acyltransferases (Nat)"/>
    <property type="match status" value="1"/>
</dbReference>
<dbReference type="InterPro" id="IPR031165">
    <property type="entry name" value="GNAT_YJDJ"/>
</dbReference>
<protein>
    <submittedName>
        <fullName evidence="2">N-acetyltransferase</fullName>
    </submittedName>
</protein>
<keyword evidence="3" id="KW-1185">Reference proteome</keyword>
<reference evidence="2 3" key="1">
    <citation type="submission" date="2020-11" db="EMBL/GenBank/DDBJ databases">
        <title>Algicoccus daihaiensis sp.nov., isolated from Daihai Lake in Inner Mongolia.</title>
        <authorList>
            <person name="Kai J."/>
        </authorList>
    </citation>
    <scope>NUCLEOTIDE SEQUENCE [LARGE SCALE GENOMIC DNA]</scope>
    <source>
        <strain evidence="3">f23</strain>
    </source>
</reference>
<dbReference type="RefSeq" id="WP_243477890.1">
    <property type="nucleotide sequence ID" value="NZ_CP063982.1"/>
</dbReference>
<evidence type="ECO:0000313" key="2">
    <source>
        <dbReference type="EMBL" id="UOD49658.1"/>
    </source>
</evidence>